<evidence type="ECO:0000313" key="3">
    <source>
        <dbReference type="Proteomes" id="UP000198823"/>
    </source>
</evidence>
<organism evidence="2 3">
    <name type="scientific">Bhargavaea beijingensis</name>
    <dbReference type="NCBI Taxonomy" id="426756"/>
    <lineage>
        <taxon>Bacteria</taxon>
        <taxon>Bacillati</taxon>
        <taxon>Bacillota</taxon>
        <taxon>Bacilli</taxon>
        <taxon>Bacillales</taxon>
        <taxon>Caryophanaceae</taxon>
        <taxon>Bhargavaea</taxon>
    </lineage>
</organism>
<protein>
    <submittedName>
        <fullName evidence="2">Uncharacterized protein</fullName>
    </submittedName>
</protein>
<reference evidence="2 3" key="1">
    <citation type="submission" date="2016-10" db="EMBL/GenBank/DDBJ databases">
        <authorList>
            <person name="de Groot N.N."/>
        </authorList>
    </citation>
    <scope>NUCLEOTIDE SEQUENCE [LARGE SCALE GENOMIC DNA]</scope>
    <source>
        <strain evidence="2 3">CGMCC 1.6762</strain>
    </source>
</reference>
<evidence type="ECO:0000313" key="2">
    <source>
        <dbReference type="EMBL" id="SDE74331.1"/>
    </source>
</evidence>
<dbReference type="STRING" id="426756.SAMN04488126_11834"/>
<sequence>MFVNEMLTVWLYGSVITYIIVGFALWKWYFKENHSVGKKEKGRV</sequence>
<keyword evidence="1" id="KW-0812">Transmembrane</keyword>
<dbReference type="RefSeq" id="WP_260470070.1">
    <property type="nucleotide sequence ID" value="NZ_FNAR01000018.1"/>
</dbReference>
<dbReference type="AlphaFoldDB" id="A0A1G7FEJ2"/>
<name>A0A1G7FEJ2_9BACL</name>
<keyword evidence="1" id="KW-1133">Transmembrane helix</keyword>
<dbReference type="EMBL" id="FNAR01000018">
    <property type="protein sequence ID" value="SDE74331.1"/>
    <property type="molecule type" value="Genomic_DNA"/>
</dbReference>
<gene>
    <name evidence="2" type="ORF">SAMN04488126_11834</name>
</gene>
<keyword evidence="1" id="KW-0472">Membrane</keyword>
<accession>A0A1G7FEJ2</accession>
<feature type="transmembrane region" description="Helical" evidence="1">
    <location>
        <begin position="6"/>
        <end position="29"/>
    </location>
</feature>
<proteinExistence type="predicted"/>
<evidence type="ECO:0000256" key="1">
    <source>
        <dbReference type="SAM" id="Phobius"/>
    </source>
</evidence>
<dbReference type="Proteomes" id="UP000198823">
    <property type="component" value="Unassembled WGS sequence"/>
</dbReference>